<dbReference type="PANTHER" id="PTHR30532:SF1">
    <property type="entry name" value="IRON(3+)-HYDROXAMATE-BINDING PROTEIN FHUD"/>
    <property type="match status" value="1"/>
</dbReference>
<dbReference type="RefSeq" id="WP_245290046.1">
    <property type="nucleotide sequence ID" value="NZ_CCRK01000011.1"/>
</dbReference>
<keyword evidence="3" id="KW-0813">Transport</keyword>
<organism evidence="7 8">
    <name type="scientific">Neorhizobium galegae bv. officinalis</name>
    <dbReference type="NCBI Taxonomy" id="323656"/>
    <lineage>
        <taxon>Bacteria</taxon>
        <taxon>Pseudomonadati</taxon>
        <taxon>Pseudomonadota</taxon>
        <taxon>Alphaproteobacteria</taxon>
        <taxon>Hyphomicrobiales</taxon>
        <taxon>Rhizobiaceae</taxon>
        <taxon>Rhizobium/Agrobacterium group</taxon>
        <taxon>Neorhizobium</taxon>
    </lineage>
</organism>
<dbReference type="EMBL" id="CCRK01000011">
    <property type="protein sequence ID" value="CDZ51932.1"/>
    <property type="molecule type" value="Genomic_DNA"/>
</dbReference>
<evidence type="ECO:0000256" key="1">
    <source>
        <dbReference type="ARBA" id="ARBA00004196"/>
    </source>
</evidence>
<evidence type="ECO:0000313" key="7">
    <source>
        <dbReference type="EMBL" id="CDZ51932.1"/>
    </source>
</evidence>
<gene>
    <name evidence="7" type="primary">fhuD</name>
    <name evidence="7" type="ORF">NGAL_HAMBI1189_42250</name>
</gene>
<proteinExistence type="inferred from homology"/>
<dbReference type="SUPFAM" id="SSF53807">
    <property type="entry name" value="Helical backbone' metal receptor"/>
    <property type="match status" value="1"/>
</dbReference>
<dbReference type="PRINTS" id="PR01715">
    <property type="entry name" value="FERRIBNDNGPP"/>
</dbReference>
<keyword evidence="4" id="KW-0408">Iron</keyword>
<reference evidence="7 8" key="1">
    <citation type="submission" date="2014-08" db="EMBL/GenBank/DDBJ databases">
        <authorList>
            <person name="Chen Y.-H."/>
        </authorList>
    </citation>
    <scope>NUCLEOTIDE SEQUENCE [LARGE SCALE GENOMIC DNA]</scope>
</reference>
<dbReference type="Pfam" id="PF01497">
    <property type="entry name" value="Peripla_BP_2"/>
    <property type="match status" value="1"/>
</dbReference>
<accession>A0A0T7GXB8</accession>
<evidence type="ECO:0000259" key="6">
    <source>
        <dbReference type="PROSITE" id="PS50983"/>
    </source>
</evidence>
<dbReference type="InterPro" id="IPR051313">
    <property type="entry name" value="Bact_iron-sidero_bind"/>
</dbReference>
<dbReference type="Gene3D" id="3.40.50.1980">
    <property type="entry name" value="Nitrogenase molybdenum iron protein domain"/>
    <property type="match status" value="2"/>
</dbReference>
<dbReference type="AlphaFoldDB" id="A0A0T7GXB8"/>
<evidence type="ECO:0000256" key="3">
    <source>
        <dbReference type="ARBA" id="ARBA00022448"/>
    </source>
</evidence>
<dbReference type="InterPro" id="IPR006311">
    <property type="entry name" value="TAT_signal"/>
</dbReference>
<keyword evidence="5" id="KW-0732">Signal</keyword>
<sequence>MSAGFHYPTRRAFLGGTGAFAAFPFRGFASSPPRRVACLEWTAAGMVMSLGLAPIAVGDLKGYRQWVDQPTLPETTLDLGSRGEPSLELLEELDPDLIIATYGYGLEVGDFERFAPTYDLPLYADKTSPYAQARLETKKLGERLGREREAEALLLGTERAIDESRLRLADRKAAPLCLFTFFDNRHLRIYGAGSLLQDVLDRLDLRNAWDRETSEWGISTVGVEQLATIGDARLVCLEPIMPHAVRMMRGSSLWQNLPAVRAHPITSIPALWPFGGLDVAARFASLLADNLVSA</sequence>
<evidence type="ECO:0000256" key="2">
    <source>
        <dbReference type="ARBA" id="ARBA00008814"/>
    </source>
</evidence>
<name>A0A0T7GXB8_NEOGA</name>
<dbReference type="PROSITE" id="PS51318">
    <property type="entry name" value="TAT"/>
    <property type="match status" value="1"/>
</dbReference>
<dbReference type="GO" id="GO:1901678">
    <property type="term" value="P:iron coordination entity transport"/>
    <property type="evidence" value="ECO:0007669"/>
    <property type="project" value="UniProtKB-ARBA"/>
</dbReference>
<dbReference type="GO" id="GO:0030288">
    <property type="term" value="C:outer membrane-bounded periplasmic space"/>
    <property type="evidence" value="ECO:0007669"/>
    <property type="project" value="TreeGrafter"/>
</dbReference>
<keyword evidence="4" id="KW-0410">Iron transport</keyword>
<feature type="domain" description="Fe/B12 periplasmic-binding" evidence="6">
    <location>
        <begin position="35"/>
        <end position="294"/>
    </location>
</feature>
<dbReference type="PROSITE" id="PS50983">
    <property type="entry name" value="FE_B12_PBP"/>
    <property type="match status" value="1"/>
</dbReference>
<dbReference type="Proteomes" id="UP000039660">
    <property type="component" value="Unassembled WGS sequence"/>
</dbReference>
<dbReference type="PANTHER" id="PTHR30532">
    <property type="entry name" value="IRON III DICITRATE-BINDING PERIPLASMIC PROTEIN"/>
    <property type="match status" value="1"/>
</dbReference>
<evidence type="ECO:0000256" key="5">
    <source>
        <dbReference type="ARBA" id="ARBA00022729"/>
    </source>
</evidence>
<keyword evidence="4" id="KW-0406">Ion transport</keyword>
<evidence type="ECO:0000313" key="8">
    <source>
        <dbReference type="Proteomes" id="UP000039660"/>
    </source>
</evidence>
<comment type="similarity">
    <text evidence="2">Belongs to the bacterial solute-binding protein 8 family.</text>
</comment>
<comment type="subcellular location">
    <subcellularLocation>
        <location evidence="1">Cell envelope</location>
    </subcellularLocation>
</comment>
<evidence type="ECO:0000256" key="4">
    <source>
        <dbReference type="ARBA" id="ARBA00022496"/>
    </source>
</evidence>
<protein>
    <submittedName>
        <fullName evidence="7">Iron(3+)-hydroxamate-binding protein FhuD</fullName>
    </submittedName>
</protein>
<dbReference type="InterPro" id="IPR002491">
    <property type="entry name" value="ABC_transptr_periplasmic_BD"/>
</dbReference>